<proteinExistence type="inferred from homology"/>
<dbReference type="PIRSF" id="PIRSF006078">
    <property type="entry name" value="GlxK"/>
    <property type="match status" value="1"/>
</dbReference>
<gene>
    <name evidence="5" type="ORF">ACFPOG_28155</name>
</gene>
<evidence type="ECO:0000313" key="5">
    <source>
        <dbReference type="EMBL" id="MFC5452085.1"/>
    </source>
</evidence>
<comment type="caution">
    <text evidence="5">The sequence shown here is derived from an EMBL/GenBank/DDBJ whole genome shotgun (WGS) entry which is preliminary data.</text>
</comment>
<evidence type="ECO:0000256" key="3">
    <source>
        <dbReference type="ARBA" id="ARBA00022777"/>
    </source>
</evidence>
<dbReference type="InterPro" id="IPR018197">
    <property type="entry name" value="Glycerate_kinase_RE-like"/>
</dbReference>
<sequence length="379" mass="40292">MNVVIAPDSFKGSLSAKEVAEAVEKGFLKVRKDLRITKVPMADGGEGTVESLVDATGGRIIHVRVKDPLLREIEAFYGILGDGETAVIEMAAASGLPLLLPEERNPLVTTTYGTGELILSAIEMGCKSIILGLGGSATNDGGTGMARALGVKFLRANGQEIDFGGGSLDQLKTIDCSSMHPRLNTVKFIVACDVDNPLCGEHGASNVFGPQKGATMEMVETLDQNLLHYGKLLEAYMEKEIVKYPGAGAAGGLGAGVLAFLNAEMKRGIEIVMEATQLEEALKDADLVITGEGMIDFQTAFGKTPQGVASLAKKYQIPVIAVAGAIGRDAHTLLDKGFDSIFSIVDKPMPLQDAFERASQLLEDTAERIMRTIYLFANR</sequence>
<evidence type="ECO:0000256" key="2">
    <source>
        <dbReference type="ARBA" id="ARBA00022679"/>
    </source>
</evidence>
<dbReference type="InterPro" id="IPR018193">
    <property type="entry name" value="Glyc_kinase_flavodox-like_fold"/>
</dbReference>
<keyword evidence="3 4" id="KW-0418">Kinase</keyword>
<dbReference type="InterPro" id="IPR036129">
    <property type="entry name" value="Glycerate_kinase_sf"/>
</dbReference>
<keyword evidence="6" id="KW-1185">Reference proteome</keyword>
<dbReference type="SUPFAM" id="SSF110738">
    <property type="entry name" value="Glycerate kinase I"/>
    <property type="match status" value="1"/>
</dbReference>
<evidence type="ECO:0000256" key="4">
    <source>
        <dbReference type="PIRNR" id="PIRNR006078"/>
    </source>
</evidence>
<dbReference type="NCBIfam" id="TIGR00045">
    <property type="entry name" value="glycerate kinase"/>
    <property type="match status" value="1"/>
</dbReference>
<name>A0ABW0KF80_9BACL</name>
<evidence type="ECO:0000313" key="6">
    <source>
        <dbReference type="Proteomes" id="UP001596044"/>
    </source>
</evidence>
<dbReference type="Proteomes" id="UP001596044">
    <property type="component" value="Unassembled WGS sequence"/>
</dbReference>
<dbReference type="Gene3D" id="3.40.50.10350">
    <property type="entry name" value="Glycerate kinase, domain 1"/>
    <property type="match status" value="1"/>
</dbReference>
<dbReference type="PANTHER" id="PTHR21599:SF0">
    <property type="entry name" value="GLYCERATE KINASE"/>
    <property type="match status" value="1"/>
</dbReference>
<dbReference type="Pfam" id="PF02595">
    <property type="entry name" value="Gly_kinase"/>
    <property type="match status" value="1"/>
</dbReference>
<reference evidence="6" key="1">
    <citation type="journal article" date="2019" name="Int. J. Syst. Evol. Microbiol.">
        <title>The Global Catalogue of Microorganisms (GCM) 10K type strain sequencing project: providing services to taxonomists for standard genome sequencing and annotation.</title>
        <authorList>
            <consortium name="The Broad Institute Genomics Platform"/>
            <consortium name="The Broad Institute Genome Sequencing Center for Infectious Disease"/>
            <person name="Wu L."/>
            <person name="Ma J."/>
        </authorList>
    </citation>
    <scope>NUCLEOTIDE SEQUENCE [LARGE SCALE GENOMIC DNA]</scope>
    <source>
        <strain evidence="6">KACC 11904</strain>
    </source>
</reference>
<dbReference type="InterPro" id="IPR004381">
    <property type="entry name" value="Glycerate_kinase"/>
</dbReference>
<protein>
    <submittedName>
        <fullName evidence="5">Glycerate kinase</fullName>
    </submittedName>
</protein>
<comment type="similarity">
    <text evidence="1 4">Belongs to the glycerate kinase type-1 family.</text>
</comment>
<dbReference type="EMBL" id="JBHSMJ010000040">
    <property type="protein sequence ID" value="MFC5452085.1"/>
    <property type="molecule type" value="Genomic_DNA"/>
</dbReference>
<keyword evidence="2 4" id="KW-0808">Transferase</keyword>
<dbReference type="RefSeq" id="WP_270881059.1">
    <property type="nucleotide sequence ID" value="NZ_JAQFVF010000044.1"/>
</dbReference>
<evidence type="ECO:0000256" key="1">
    <source>
        <dbReference type="ARBA" id="ARBA00006284"/>
    </source>
</evidence>
<dbReference type="Gene3D" id="3.90.1510.10">
    <property type="entry name" value="Glycerate kinase, domain 2"/>
    <property type="match status" value="1"/>
</dbReference>
<organism evidence="5 6">
    <name type="scientific">Paenibacillus aestuarii</name>
    <dbReference type="NCBI Taxonomy" id="516965"/>
    <lineage>
        <taxon>Bacteria</taxon>
        <taxon>Bacillati</taxon>
        <taxon>Bacillota</taxon>
        <taxon>Bacilli</taxon>
        <taxon>Bacillales</taxon>
        <taxon>Paenibacillaceae</taxon>
        <taxon>Paenibacillus</taxon>
    </lineage>
</organism>
<dbReference type="GO" id="GO:0016301">
    <property type="term" value="F:kinase activity"/>
    <property type="evidence" value="ECO:0007669"/>
    <property type="project" value="UniProtKB-KW"/>
</dbReference>
<accession>A0ABW0KF80</accession>
<dbReference type="PANTHER" id="PTHR21599">
    <property type="entry name" value="GLYCERATE KINASE"/>
    <property type="match status" value="1"/>
</dbReference>